<keyword evidence="4" id="KW-0349">Heme</keyword>
<dbReference type="GO" id="GO:0034354">
    <property type="term" value="P:'de novo' NAD+ biosynthetic process from L-tryptophan"/>
    <property type="evidence" value="ECO:0007669"/>
    <property type="project" value="TreeGrafter"/>
</dbReference>
<feature type="region of interest" description="Disordered" evidence="5">
    <location>
        <begin position="388"/>
        <end position="407"/>
    </location>
</feature>
<dbReference type="PROSITE" id="PS00876">
    <property type="entry name" value="IDO_1"/>
    <property type="match status" value="1"/>
</dbReference>
<dbReference type="AlphaFoldDB" id="A0A439CN70"/>
<dbReference type="Proteomes" id="UP000286045">
    <property type="component" value="Unassembled WGS sequence"/>
</dbReference>
<dbReference type="PANTHER" id="PTHR28657">
    <property type="entry name" value="INDOLEAMINE 2,3-DIOXYGENASE"/>
    <property type="match status" value="1"/>
</dbReference>
<gene>
    <name evidence="6" type="ORF">EKO27_g11509</name>
</gene>
<dbReference type="STRING" id="363999.A0A439CN70"/>
<dbReference type="EMBL" id="RYZI01000744">
    <property type="protein sequence ID" value="RWA03597.1"/>
    <property type="molecule type" value="Genomic_DNA"/>
</dbReference>
<dbReference type="SUPFAM" id="SSF140959">
    <property type="entry name" value="Indolic compounds 2,3-dioxygenase-like"/>
    <property type="match status" value="1"/>
</dbReference>
<dbReference type="PANTHER" id="PTHR28657:SF10">
    <property type="entry name" value="INDOLEAMINE 2,3-DIOXYGENASE"/>
    <property type="match status" value="1"/>
</dbReference>
<dbReference type="GO" id="GO:0005737">
    <property type="term" value="C:cytoplasm"/>
    <property type="evidence" value="ECO:0007669"/>
    <property type="project" value="TreeGrafter"/>
</dbReference>
<dbReference type="Pfam" id="PF01231">
    <property type="entry name" value="IDO"/>
    <property type="match status" value="1"/>
</dbReference>
<feature type="binding site" description="proximal binding residue" evidence="4">
    <location>
        <position position="373"/>
    </location>
    <ligand>
        <name>heme b</name>
        <dbReference type="ChEBI" id="CHEBI:60344"/>
    </ligand>
    <ligandPart>
        <name>Fe</name>
        <dbReference type="ChEBI" id="CHEBI:18248"/>
    </ligandPart>
</feature>
<reference evidence="6 7" key="1">
    <citation type="submission" date="2018-12" db="EMBL/GenBank/DDBJ databases">
        <title>Draft genome sequence of Xylaria grammica IHI A82.</title>
        <authorList>
            <person name="Buettner E."/>
            <person name="Kellner H."/>
        </authorList>
    </citation>
    <scope>NUCLEOTIDE SEQUENCE [LARGE SCALE GENOMIC DNA]</scope>
    <source>
        <strain evidence="6 7">IHI A82</strain>
    </source>
</reference>
<feature type="compositionally biased region" description="Polar residues" evidence="5">
    <location>
        <begin position="391"/>
        <end position="404"/>
    </location>
</feature>
<name>A0A439CN70_9PEZI</name>
<keyword evidence="2 4" id="KW-0479">Metal-binding</keyword>
<dbReference type="GO" id="GO:0033754">
    <property type="term" value="F:indoleamine 2,3-dioxygenase activity"/>
    <property type="evidence" value="ECO:0007669"/>
    <property type="project" value="TreeGrafter"/>
</dbReference>
<protein>
    <recommendedName>
        <fullName evidence="8">Indoleamine 2,3-dioxygenase</fullName>
    </recommendedName>
</protein>
<dbReference type="GO" id="GO:0046872">
    <property type="term" value="F:metal ion binding"/>
    <property type="evidence" value="ECO:0007669"/>
    <property type="project" value="UniProtKB-KW"/>
</dbReference>
<evidence type="ECO:0000256" key="4">
    <source>
        <dbReference type="PIRSR" id="PIRSR600898-1"/>
    </source>
</evidence>
<keyword evidence="7" id="KW-1185">Reference proteome</keyword>
<dbReference type="InterPro" id="IPR037217">
    <property type="entry name" value="Trp/Indoleamine_2_3_dOase-like"/>
</dbReference>
<evidence type="ECO:0000256" key="5">
    <source>
        <dbReference type="SAM" id="MobiDB-lite"/>
    </source>
</evidence>
<sequence length="453" mass="50163">MPARISDLSISQSEDVLNLYPLISRNGFLPVKQPLQRLADAYYQPWEQILDDIPTLLREKTIRSRIGNLGVLTAAGLNTEREWQRAYVILCFLTHGYIWGGDIPSEVLPPSITVPLLQVSSHLDLPPMATYAALNLWNFSSTGEDFTDLDGLKALHTFSGTEDESWFYVLSVAVEARGARIIPLMLRATDAIKHRDRETVTHALSNMATCIRQLTQLLDRMSEKCDPTVFYHQIRPFLAGTKNMGAAGLPHGVFYDEGDGVGHWRQLRGGSNGQSSLIQFFDLVLGIEHPSTGNYKTPTESSKPAMRAAGELSFLEEVRFYMPGPHRKFLAGVSQLDSIKDFVHSTPSSPAYQPLRQSYQDATAAFGDFRQAHMQMVTRYIVVPSRKPAPSLSSSKNLATTSMHSDGGMVKELTGTGGTDLIPFLKSTRDDTYRAGLRVASRDAGRQSEHTSG</sequence>
<comment type="caution">
    <text evidence="6">The sequence shown here is derived from an EMBL/GenBank/DDBJ whole genome shotgun (WGS) entry which is preliminary data.</text>
</comment>
<evidence type="ECO:0000313" key="7">
    <source>
        <dbReference type="Proteomes" id="UP000286045"/>
    </source>
</evidence>
<evidence type="ECO:0000256" key="1">
    <source>
        <dbReference type="ARBA" id="ARBA00007119"/>
    </source>
</evidence>
<dbReference type="GO" id="GO:0020037">
    <property type="term" value="F:heme binding"/>
    <property type="evidence" value="ECO:0007669"/>
    <property type="project" value="InterPro"/>
</dbReference>
<organism evidence="6 7">
    <name type="scientific">Xylaria grammica</name>
    <dbReference type="NCBI Taxonomy" id="363999"/>
    <lineage>
        <taxon>Eukaryota</taxon>
        <taxon>Fungi</taxon>
        <taxon>Dikarya</taxon>
        <taxon>Ascomycota</taxon>
        <taxon>Pezizomycotina</taxon>
        <taxon>Sordariomycetes</taxon>
        <taxon>Xylariomycetidae</taxon>
        <taxon>Xylariales</taxon>
        <taxon>Xylariaceae</taxon>
        <taxon>Xylaria</taxon>
    </lineage>
</organism>
<proteinExistence type="inferred from homology"/>
<evidence type="ECO:0000256" key="2">
    <source>
        <dbReference type="ARBA" id="ARBA00022723"/>
    </source>
</evidence>
<keyword evidence="3 4" id="KW-0408">Iron</keyword>
<dbReference type="Gene3D" id="1.20.58.480">
    <property type="match status" value="1"/>
</dbReference>
<evidence type="ECO:0000256" key="3">
    <source>
        <dbReference type="ARBA" id="ARBA00023004"/>
    </source>
</evidence>
<dbReference type="InterPro" id="IPR000898">
    <property type="entry name" value="Indolamine_dOase"/>
</dbReference>
<accession>A0A439CN70</accession>
<evidence type="ECO:0008006" key="8">
    <source>
        <dbReference type="Google" id="ProtNLM"/>
    </source>
</evidence>
<dbReference type="GO" id="GO:0019441">
    <property type="term" value="P:L-tryptophan catabolic process to kynurenine"/>
    <property type="evidence" value="ECO:0007669"/>
    <property type="project" value="InterPro"/>
</dbReference>
<comment type="similarity">
    <text evidence="1">Belongs to the indoleamine 2,3-dioxygenase family.</text>
</comment>
<evidence type="ECO:0000313" key="6">
    <source>
        <dbReference type="EMBL" id="RWA03597.1"/>
    </source>
</evidence>